<proteinExistence type="predicted"/>
<evidence type="ECO:0000313" key="2">
    <source>
        <dbReference type="Proteomes" id="UP000824782"/>
    </source>
</evidence>
<name>A0AAV7A5C4_ENGPU</name>
<reference evidence="1" key="1">
    <citation type="thesis" date="2020" institute="ProQuest LLC" country="789 East Eisenhower Parkway, Ann Arbor, MI, USA">
        <title>Comparative Genomics and Chromosome Evolution.</title>
        <authorList>
            <person name="Mudd A.B."/>
        </authorList>
    </citation>
    <scope>NUCLEOTIDE SEQUENCE</scope>
    <source>
        <strain evidence="1">237g6f4</strain>
        <tissue evidence="1">Blood</tissue>
    </source>
</reference>
<protein>
    <submittedName>
        <fullName evidence="1">Uncharacterized protein</fullName>
    </submittedName>
</protein>
<comment type="caution">
    <text evidence="1">The sequence shown here is derived from an EMBL/GenBank/DDBJ whole genome shotgun (WGS) entry which is preliminary data.</text>
</comment>
<evidence type="ECO:0000313" key="1">
    <source>
        <dbReference type="EMBL" id="KAG8556477.1"/>
    </source>
</evidence>
<organism evidence="1 2">
    <name type="scientific">Engystomops pustulosus</name>
    <name type="common">Tungara frog</name>
    <name type="synonym">Physalaemus pustulosus</name>
    <dbReference type="NCBI Taxonomy" id="76066"/>
    <lineage>
        <taxon>Eukaryota</taxon>
        <taxon>Metazoa</taxon>
        <taxon>Chordata</taxon>
        <taxon>Craniata</taxon>
        <taxon>Vertebrata</taxon>
        <taxon>Euteleostomi</taxon>
        <taxon>Amphibia</taxon>
        <taxon>Batrachia</taxon>
        <taxon>Anura</taxon>
        <taxon>Neobatrachia</taxon>
        <taxon>Hyloidea</taxon>
        <taxon>Leptodactylidae</taxon>
        <taxon>Leiuperinae</taxon>
        <taxon>Engystomops</taxon>
    </lineage>
</organism>
<keyword evidence="2" id="KW-1185">Reference proteome</keyword>
<dbReference type="Proteomes" id="UP000824782">
    <property type="component" value="Unassembled WGS sequence"/>
</dbReference>
<dbReference type="AlphaFoldDB" id="A0AAV7A5C4"/>
<gene>
    <name evidence="1" type="ORF">GDO81_018092</name>
</gene>
<accession>A0AAV7A5C4</accession>
<sequence>MDMLKCDYWRLNKKRLTWENMYGAPNNFSLRKLQDVEEPDFVARFLFFIFWPRFWHKPAKSTTQFHAIAHSDLSI</sequence>
<dbReference type="EMBL" id="WNYA01000009">
    <property type="protein sequence ID" value="KAG8556477.1"/>
    <property type="molecule type" value="Genomic_DNA"/>
</dbReference>